<evidence type="ECO:0000256" key="1">
    <source>
        <dbReference type="SAM" id="Phobius"/>
    </source>
</evidence>
<reference evidence="2 3" key="1">
    <citation type="submission" date="2016-03" db="EMBL/GenBank/DDBJ databases">
        <title>Genome sequencing of Psychrobacter alimentarius PAMC 27889.</title>
        <authorList>
            <person name="Lee J."/>
            <person name="Kim O.-S."/>
        </authorList>
    </citation>
    <scope>NUCLEOTIDE SEQUENCE [LARGE SCALE GENOMIC DNA]</scope>
    <source>
        <strain evidence="2 3">PAMC 27889</strain>
    </source>
</reference>
<feature type="transmembrane region" description="Helical" evidence="1">
    <location>
        <begin position="7"/>
        <end position="27"/>
    </location>
</feature>
<dbReference type="GeneID" id="33061092"/>
<feature type="transmembrane region" description="Helical" evidence="1">
    <location>
        <begin position="33"/>
        <end position="54"/>
    </location>
</feature>
<sequence>MNWSLFCVVYLIVVTVTMGVFIVAALVTGFNEIAHILIVAILGMIVAIPEALFFSKKVGSITGNEA</sequence>
<organism evidence="2 3">
    <name type="scientific">Psychrobacter alimentarius</name>
    <dbReference type="NCBI Taxonomy" id="261164"/>
    <lineage>
        <taxon>Bacteria</taxon>
        <taxon>Pseudomonadati</taxon>
        <taxon>Pseudomonadota</taxon>
        <taxon>Gammaproteobacteria</taxon>
        <taxon>Moraxellales</taxon>
        <taxon>Moraxellaceae</taxon>
        <taxon>Psychrobacter</taxon>
    </lineage>
</organism>
<proteinExistence type="predicted"/>
<keyword evidence="1" id="KW-0812">Transmembrane</keyword>
<evidence type="ECO:0000313" key="3">
    <source>
        <dbReference type="Proteomes" id="UP000076104"/>
    </source>
</evidence>
<protein>
    <submittedName>
        <fullName evidence="2">Uncharacterized protein</fullName>
    </submittedName>
</protein>
<keyword evidence="3" id="KW-1185">Reference proteome</keyword>
<dbReference type="Proteomes" id="UP000076104">
    <property type="component" value="Chromosome"/>
</dbReference>
<name>A0ABN4N2B1_9GAMM</name>
<dbReference type="EMBL" id="CP014945">
    <property type="protein sequence ID" value="AMT96496.1"/>
    <property type="molecule type" value="Genomic_DNA"/>
</dbReference>
<dbReference type="RefSeq" id="WP_062844178.1">
    <property type="nucleotide sequence ID" value="NZ_CP014945.1"/>
</dbReference>
<accession>A0ABN4N2B1</accession>
<evidence type="ECO:0000313" key="2">
    <source>
        <dbReference type="EMBL" id="AMT96496.1"/>
    </source>
</evidence>
<gene>
    <name evidence="2" type="ORF">A3K91_0878</name>
</gene>
<keyword evidence="1" id="KW-0472">Membrane</keyword>
<keyword evidence="1" id="KW-1133">Transmembrane helix</keyword>